<sequence>MTTYLPKEVRDGLLAAQKTAFRKRNRLRVVIGVEAYPIRRLWDHGFAVEREGVPQLRGLVDVYDGGRHLWQCLIVAAAEDGDEMQYEFKRQTVALDAAPIDFARDENAPAGLLARE</sequence>
<dbReference type="AlphaFoldDB" id="A0A0A0EMN2"/>
<organism evidence="1 2">
    <name type="scientific">Pseudooceanicola atlanticus</name>
    <dbReference type="NCBI Taxonomy" id="1461694"/>
    <lineage>
        <taxon>Bacteria</taxon>
        <taxon>Pseudomonadati</taxon>
        <taxon>Pseudomonadota</taxon>
        <taxon>Alphaproteobacteria</taxon>
        <taxon>Rhodobacterales</taxon>
        <taxon>Paracoccaceae</taxon>
        <taxon>Pseudooceanicola</taxon>
    </lineage>
</organism>
<accession>A0A0A0EMN2</accession>
<proteinExistence type="predicted"/>
<dbReference type="OrthoDB" id="7658488at2"/>
<name>A0A0A0EMN2_9RHOB</name>
<protein>
    <submittedName>
        <fullName evidence="1">Uncharacterized protein</fullName>
    </submittedName>
</protein>
<evidence type="ECO:0000313" key="2">
    <source>
        <dbReference type="Proteomes" id="UP000030004"/>
    </source>
</evidence>
<dbReference type="Proteomes" id="UP000030004">
    <property type="component" value="Unassembled WGS sequence"/>
</dbReference>
<comment type="caution">
    <text evidence="1">The sequence shown here is derived from an EMBL/GenBank/DDBJ whole genome shotgun (WGS) entry which is preliminary data.</text>
</comment>
<dbReference type="RefSeq" id="WP_043744709.1">
    <property type="nucleotide sequence ID" value="NZ_AQQX01000001.1"/>
</dbReference>
<evidence type="ECO:0000313" key="1">
    <source>
        <dbReference type="EMBL" id="KGM50447.1"/>
    </source>
</evidence>
<keyword evidence="2" id="KW-1185">Reference proteome</keyword>
<dbReference type="eggNOG" id="ENOG5032T1W">
    <property type="taxonomic scope" value="Bacteria"/>
</dbReference>
<dbReference type="EMBL" id="AQQX01000001">
    <property type="protein sequence ID" value="KGM50447.1"/>
    <property type="molecule type" value="Genomic_DNA"/>
</dbReference>
<reference evidence="1 2" key="1">
    <citation type="journal article" date="2015" name="Antonie Van Leeuwenhoek">
        <title>Pseudooceanicola atlanticus gen. nov. sp. nov., isolated from surface seawater of the Atlantic Ocean and reclassification of Oceanicola batsensis, Oceanicola marinus, Oceanicola nitratireducens, Oceanicola nanhaiensis, Oceanicola antarcticus and Oceanicola flagellatus, as Pseudooceanicola batsensis comb. nov., Pseudooceanicola marinus comb. nov., Pseudooceanicola nitratireducens comb. nov., Pseudooceanicola nanhaiensis comb. nov., Pseudooceanicola antarcticus comb. nov., and Pseudooceanicola flagellatus comb. nov.</title>
        <authorList>
            <person name="Lai Q."/>
            <person name="Li G."/>
            <person name="Liu X."/>
            <person name="Du Y."/>
            <person name="Sun F."/>
            <person name="Shao Z."/>
        </authorList>
    </citation>
    <scope>NUCLEOTIDE SEQUENCE [LARGE SCALE GENOMIC DNA]</scope>
    <source>
        <strain evidence="1 2">22II-s11g</strain>
    </source>
</reference>
<gene>
    <name evidence="1" type="ORF">ATO9_02865</name>
</gene>
<dbReference type="STRING" id="1461694.ATO9_02865"/>